<keyword evidence="4" id="KW-1185">Reference proteome</keyword>
<accession>A0AA39IFZ5</accession>
<feature type="region of interest" description="Disordered" evidence="1">
    <location>
        <begin position="721"/>
        <end position="768"/>
    </location>
</feature>
<dbReference type="InterPro" id="IPR000210">
    <property type="entry name" value="BTB/POZ_dom"/>
</dbReference>
<feature type="compositionally biased region" description="Basic and acidic residues" evidence="1">
    <location>
        <begin position="479"/>
        <end position="488"/>
    </location>
</feature>
<evidence type="ECO:0000313" key="3">
    <source>
        <dbReference type="EMBL" id="KAK0422955.1"/>
    </source>
</evidence>
<dbReference type="SUPFAM" id="SSF54695">
    <property type="entry name" value="POZ domain"/>
    <property type="match status" value="1"/>
</dbReference>
<reference evidence="3" key="1">
    <citation type="submission" date="2023-06" db="EMBL/GenBank/DDBJ databases">
        <title>Genomic analysis of the entomopathogenic nematode Steinernema hermaphroditum.</title>
        <authorList>
            <person name="Schwarz E.M."/>
            <person name="Heppert J.K."/>
            <person name="Baniya A."/>
            <person name="Schwartz H.T."/>
            <person name="Tan C.-H."/>
            <person name="Antoshechkin I."/>
            <person name="Sternberg P.W."/>
            <person name="Goodrich-Blair H."/>
            <person name="Dillman A.R."/>
        </authorList>
    </citation>
    <scope>NUCLEOTIDE SEQUENCE</scope>
    <source>
        <strain evidence="3">PS9179</strain>
        <tissue evidence="3">Whole animal</tissue>
    </source>
</reference>
<dbReference type="GO" id="GO:0033557">
    <property type="term" value="C:Slx1-Slx4 complex"/>
    <property type="evidence" value="ECO:0007669"/>
    <property type="project" value="TreeGrafter"/>
</dbReference>
<dbReference type="Proteomes" id="UP001175271">
    <property type="component" value="Unassembled WGS sequence"/>
</dbReference>
<feature type="region of interest" description="Disordered" evidence="1">
    <location>
        <begin position="464"/>
        <end position="521"/>
    </location>
</feature>
<proteinExistence type="predicted"/>
<dbReference type="PANTHER" id="PTHR21541:SF3">
    <property type="entry name" value="STRUCTURE-SPECIFIC ENDONUCLEASE SUBUNIT SLX4"/>
    <property type="match status" value="1"/>
</dbReference>
<dbReference type="SMART" id="SM00225">
    <property type="entry name" value="BTB"/>
    <property type="match status" value="1"/>
</dbReference>
<feature type="domain" description="BTB" evidence="2">
    <location>
        <begin position="294"/>
        <end position="384"/>
    </location>
</feature>
<dbReference type="AlphaFoldDB" id="A0AA39IFZ5"/>
<organism evidence="3 4">
    <name type="scientific">Steinernema hermaphroditum</name>
    <dbReference type="NCBI Taxonomy" id="289476"/>
    <lineage>
        <taxon>Eukaryota</taxon>
        <taxon>Metazoa</taxon>
        <taxon>Ecdysozoa</taxon>
        <taxon>Nematoda</taxon>
        <taxon>Chromadorea</taxon>
        <taxon>Rhabditida</taxon>
        <taxon>Tylenchina</taxon>
        <taxon>Panagrolaimomorpha</taxon>
        <taxon>Strongyloidoidea</taxon>
        <taxon>Steinernematidae</taxon>
        <taxon>Steinernema</taxon>
    </lineage>
</organism>
<dbReference type="GO" id="GO:0000712">
    <property type="term" value="P:resolution of meiotic recombination intermediates"/>
    <property type="evidence" value="ECO:0007669"/>
    <property type="project" value="TreeGrafter"/>
</dbReference>
<protein>
    <recommendedName>
        <fullName evidence="2">BTB domain-containing protein</fullName>
    </recommendedName>
</protein>
<feature type="region of interest" description="Disordered" evidence="1">
    <location>
        <begin position="183"/>
        <end position="210"/>
    </location>
</feature>
<feature type="region of interest" description="Disordered" evidence="1">
    <location>
        <begin position="1"/>
        <end position="39"/>
    </location>
</feature>
<feature type="region of interest" description="Disordered" evidence="1">
    <location>
        <begin position="617"/>
        <end position="646"/>
    </location>
</feature>
<evidence type="ECO:0000313" key="4">
    <source>
        <dbReference type="Proteomes" id="UP001175271"/>
    </source>
</evidence>
<evidence type="ECO:0000259" key="2">
    <source>
        <dbReference type="SMART" id="SM00225"/>
    </source>
</evidence>
<feature type="compositionally biased region" description="Polar residues" evidence="1">
    <location>
        <begin position="725"/>
        <end position="746"/>
    </location>
</feature>
<feature type="region of interest" description="Disordered" evidence="1">
    <location>
        <begin position="409"/>
        <end position="447"/>
    </location>
</feature>
<dbReference type="PANTHER" id="PTHR21541">
    <property type="entry name" value="BTB POZ DOMAIN CONTAINING 12"/>
    <property type="match status" value="1"/>
</dbReference>
<dbReference type="Gene3D" id="3.30.710.10">
    <property type="entry name" value="Potassium Channel Kv1.1, Chain A"/>
    <property type="match status" value="1"/>
</dbReference>
<dbReference type="CDD" id="cd22999">
    <property type="entry name" value="SAP_SLX4"/>
    <property type="match status" value="1"/>
</dbReference>
<gene>
    <name evidence="3" type="ORF">QR680_007894</name>
</gene>
<feature type="compositionally biased region" description="Low complexity" evidence="1">
    <location>
        <begin position="21"/>
        <end position="37"/>
    </location>
</feature>
<feature type="region of interest" description="Disordered" evidence="1">
    <location>
        <begin position="129"/>
        <end position="149"/>
    </location>
</feature>
<feature type="compositionally biased region" description="Polar residues" evidence="1">
    <location>
        <begin position="415"/>
        <end position="436"/>
    </location>
</feature>
<comment type="caution">
    <text evidence="3">The sequence shown here is derived from an EMBL/GenBank/DDBJ whole genome shotgun (WGS) entry which is preliminary data.</text>
</comment>
<sequence length="1058" mass="117575">MFDESDDFVKPKAAPKVPQRSHSSGHSSTEKPSSSSSDKCEVCGKNLEHLNDARRLVHVNVCLDGLEANSKAEKEREKYLNTVDCPMCGLPLQPGPFQIAHVKKCGKSHKIGGADLLKLVNTQRKIADEKKKMGSPHTKAKVPAAKATKKASKIAGMPRSFQEEQSQLALALSASISENTIKKEDAISSKAPKEDTDSTEEAGRRKRRRSSFGVVELEPRKCRCDIMDVVQERFLRNFQIRKSNRKWKSLKEVTARRARRTTRLAESVAKYHWKLKRLERLADDLLSYGAANEGDVSLIAAGDVTVKCHRVILDARTTMLQNRSDNVIPLRQFSADTIRSYLRYVYGASVEWTSAEAEDIKSLAEQYGPVGLSSLLVELQTQRRDSAVSSEREPSQLLVSQMEPCSPEFVEKLNPDTSLSPHRARTTSPMTMTAKSPSIRESESDPEDIQVLDDGSIFNENVCASDFEKSPPVQPCREPTLEERENSTGERASCNVFRSSPSPGLYTSEAPTYSKYNGDDSNKQLDLGTSTSPFLDLAISPLRFDMTSSENLDEADDLQILDDPFISNLNRSVEDQNLDDCIIIEPVNSVERFPEPIPEEGEGITAEKVTSNVFCSSASPGPYTSEAPTHSKYSGDDSNKQTDLGTSTSPLFDLAVSPLRFDMTSSENLDDLQIFDDPVISNRSVEDQNLDDCIIVEPANQPELATLSDTSNSWRAKEMKDVIPATSTSNPYPVGNDSLTSRNASKGLSPVLLAETPPSSRKTLGRRSSLQRKLIQTADDDSFFNTADDLALFGTTPKPLPSKSTMATPLPADLEANPRVRDQIGRHARILKTKNITPKPDYGLMNDQELKDHLSRFGLRPMGKKKAIALLDRIYTETHPVISMSPASYTQKHPSTSSLPTGNEHRNLDTIDEVHASDDHEILNHSTQGDNLEESIMLSPLDDEEEIEMDQARGSKSKKVKEKLPRDTDSLQKLFVAWIRREENSHLYLKVVNLQPIPIEDISGRLSEATTIIRRIPKASLIEVLDRLHVTFILPSDGWKRKHERAANRAAKKKAKEG</sequence>
<dbReference type="InterPro" id="IPR011333">
    <property type="entry name" value="SKP1/BTB/POZ_sf"/>
</dbReference>
<dbReference type="CDD" id="cd18186">
    <property type="entry name" value="BTB_POZ_ZBTB_KLHL-like"/>
    <property type="match status" value="1"/>
</dbReference>
<dbReference type="EMBL" id="JAUCMV010000001">
    <property type="protein sequence ID" value="KAK0422955.1"/>
    <property type="molecule type" value="Genomic_DNA"/>
</dbReference>
<evidence type="ECO:0000256" key="1">
    <source>
        <dbReference type="SAM" id="MobiDB-lite"/>
    </source>
</evidence>
<feature type="compositionally biased region" description="Polar residues" evidence="1">
    <location>
        <begin position="757"/>
        <end position="768"/>
    </location>
</feature>
<feature type="compositionally biased region" description="Basic and acidic residues" evidence="1">
    <location>
        <begin position="183"/>
        <end position="196"/>
    </location>
</feature>
<name>A0AA39IFZ5_9BILA</name>